<dbReference type="GO" id="GO:0003700">
    <property type="term" value="F:DNA-binding transcription factor activity"/>
    <property type="evidence" value="ECO:0007669"/>
    <property type="project" value="InterPro"/>
</dbReference>
<evidence type="ECO:0000256" key="2">
    <source>
        <dbReference type="ARBA" id="ARBA00023125"/>
    </source>
</evidence>
<reference evidence="5" key="2">
    <citation type="submission" date="2021-04" db="EMBL/GenBank/DDBJ databases">
        <authorList>
            <person name="Gilroy R."/>
        </authorList>
    </citation>
    <scope>NUCLEOTIDE SEQUENCE</scope>
    <source>
        <strain evidence="5">CHK196-3914</strain>
    </source>
</reference>
<dbReference type="InterPro" id="IPR036388">
    <property type="entry name" value="WH-like_DNA-bd_sf"/>
</dbReference>
<gene>
    <name evidence="5" type="ORF">H9723_05120</name>
</gene>
<dbReference type="Proteomes" id="UP000824116">
    <property type="component" value="Unassembled WGS sequence"/>
</dbReference>
<comment type="caution">
    <text evidence="5">The sequence shown here is derived from an EMBL/GenBank/DDBJ whole genome shotgun (WGS) entry which is preliminary data.</text>
</comment>
<feature type="domain" description="HTH marR-type" evidence="4">
    <location>
        <begin position="7"/>
        <end position="141"/>
    </location>
</feature>
<dbReference type="InterPro" id="IPR036390">
    <property type="entry name" value="WH_DNA-bd_sf"/>
</dbReference>
<dbReference type="InterPro" id="IPR000835">
    <property type="entry name" value="HTH_MarR-typ"/>
</dbReference>
<keyword evidence="1" id="KW-0805">Transcription regulation</keyword>
<proteinExistence type="predicted"/>
<keyword evidence="2" id="KW-0238">DNA-binding</keyword>
<evidence type="ECO:0000313" key="5">
    <source>
        <dbReference type="EMBL" id="HIZ74614.1"/>
    </source>
</evidence>
<evidence type="ECO:0000256" key="1">
    <source>
        <dbReference type="ARBA" id="ARBA00023015"/>
    </source>
</evidence>
<dbReference type="GO" id="GO:0003677">
    <property type="term" value="F:DNA binding"/>
    <property type="evidence" value="ECO:0007669"/>
    <property type="project" value="UniProtKB-KW"/>
</dbReference>
<dbReference type="PROSITE" id="PS50995">
    <property type="entry name" value="HTH_MARR_2"/>
    <property type="match status" value="1"/>
</dbReference>
<dbReference type="AlphaFoldDB" id="A0A9D2G7N1"/>
<dbReference type="PANTHER" id="PTHR42756:SF1">
    <property type="entry name" value="TRANSCRIPTIONAL REPRESSOR OF EMRAB OPERON"/>
    <property type="match status" value="1"/>
</dbReference>
<dbReference type="SUPFAM" id="SSF46785">
    <property type="entry name" value="Winged helix' DNA-binding domain"/>
    <property type="match status" value="1"/>
</dbReference>
<evidence type="ECO:0000313" key="6">
    <source>
        <dbReference type="Proteomes" id="UP000824116"/>
    </source>
</evidence>
<reference evidence="5" key="1">
    <citation type="journal article" date="2021" name="PeerJ">
        <title>Extensive microbial diversity within the chicken gut microbiome revealed by metagenomics and culture.</title>
        <authorList>
            <person name="Gilroy R."/>
            <person name="Ravi A."/>
            <person name="Getino M."/>
            <person name="Pursley I."/>
            <person name="Horton D.L."/>
            <person name="Alikhan N.F."/>
            <person name="Baker D."/>
            <person name="Gharbi K."/>
            <person name="Hall N."/>
            <person name="Watson M."/>
            <person name="Adriaenssens E.M."/>
            <person name="Foster-Nyarko E."/>
            <person name="Jarju S."/>
            <person name="Secka A."/>
            <person name="Antonio M."/>
            <person name="Oren A."/>
            <person name="Chaudhuri R.R."/>
            <person name="La Ragione R."/>
            <person name="Hildebrand F."/>
            <person name="Pallen M.J."/>
        </authorList>
    </citation>
    <scope>NUCLEOTIDE SEQUENCE</scope>
    <source>
        <strain evidence="5">CHK196-3914</strain>
    </source>
</reference>
<evidence type="ECO:0000259" key="4">
    <source>
        <dbReference type="PROSITE" id="PS50995"/>
    </source>
</evidence>
<dbReference type="PANTHER" id="PTHR42756">
    <property type="entry name" value="TRANSCRIPTIONAL REGULATOR, MARR"/>
    <property type="match status" value="1"/>
</dbReference>
<evidence type="ECO:0000256" key="3">
    <source>
        <dbReference type="ARBA" id="ARBA00023163"/>
    </source>
</evidence>
<dbReference type="EMBL" id="DXAY01000121">
    <property type="protein sequence ID" value="HIZ74614.1"/>
    <property type="molecule type" value="Genomic_DNA"/>
</dbReference>
<dbReference type="Gene3D" id="1.10.10.10">
    <property type="entry name" value="Winged helix-like DNA-binding domain superfamily/Winged helix DNA-binding domain"/>
    <property type="match status" value="1"/>
</dbReference>
<keyword evidence="3" id="KW-0804">Transcription</keyword>
<protein>
    <submittedName>
        <fullName evidence="5">MarR family transcriptional regulator</fullName>
    </submittedName>
</protein>
<sequence length="162" mass="19012">MTESFRSEELLFMMKRINLNLTAQLELSLKSKNITGVQVYFLVYILRHHPKGTYLTELCREIGVSKPTLSALIKKMREKGYLYFLADSDDVRKKKVLPTAKLEAEGKEFMKKADQMETEICSVLDGQEKTQLWNLERKLMSQFARMEHSENNEKNRQEVYLP</sequence>
<dbReference type="SMART" id="SM00347">
    <property type="entry name" value="HTH_MARR"/>
    <property type="match status" value="1"/>
</dbReference>
<name>A0A9D2G7N1_9FIRM</name>
<accession>A0A9D2G7N1</accession>
<organism evidence="5 6">
    <name type="scientific">Candidatus Mediterraneibacter stercoravium</name>
    <dbReference type="NCBI Taxonomy" id="2838685"/>
    <lineage>
        <taxon>Bacteria</taxon>
        <taxon>Bacillati</taxon>
        <taxon>Bacillota</taxon>
        <taxon>Clostridia</taxon>
        <taxon>Lachnospirales</taxon>
        <taxon>Lachnospiraceae</taxon>
        <taxon>Mediterraneibacter</taxon>
    </lineage>
</organism>
<dbReference type="Pfam" id="PF12802">
    <property type="entry name" value="MarR_2"/>
    <property type="match status" value="1"/>
</dbReference>